<evidence type="ECO:0000256" key="1">
    <source>
        <dbReference type="SAM" id="Phobius"/>
    </source>
</evidence>
<name>A0A1H1BM44_NATTX</name>
<dbReference type="OrthoDB" id="206316at2157"/>
<evidence type="ECO:0000313" key="2">
    <source>
        <dbReference type="EMBL" id="SDQ53034.1"/>
    </source>
</evidence>
<accession>A0A1H1BM44</accession>
<feature type="transmembrane region" description="Helical" evidence="1">
    <location>
        <begin position="20"/>
        <end position="39"/>
    </location>
</feature>
<protein>
    <submittedName>
        <fullName evidence="2">Uncharacterized protein</fullName>
    </submittedName>
</protein>
<feature type="transmembrane region" description="Helical" evidence="1">
    <location>
        <begin position="77"/>
        <end position="96"/>
    </location>
</feature>
<keyword evidence="1" id="KW-0812">Transmembrane</keyword>
<feature type="transmembrane region" description="Helical" evidence="1">
    <location>
        <begin position="193"/>
        <end position="210"/>
    </location>
</feature>
<feature type="transmembrane region" description="Helical" evidence="1">
    <location>
        <begin position="45"/>
        <end position="65"/>
    </location>
</feature>
<feature type="transmembrane region" description="Helical" evidence="1">
    <location>
        <begin position="313"/>
        <end position="335"/>
    </location>
</feature>
<dbReference type="Proteomes" id="UP000198848">
    <property type="component" value="Unassembled WGS sequence"/>
</dbReference>
<proteinExistence type="predicted"/>
<dbReference type="STRING" id="1095778.SAMN04489842_1087"/>
<feature type="transmembrane region" description="Helical" evidence="1">
    <location>
        <begin position="108"/>
        <end position="128"/>
    </location>
</feature>
<feature type="transmembrane region" description="Helical" evidence="1">
    <location>
        <begin position="155"/>
        <end position="173"/>
    </location>
</feature>
<organism evidence="2 3">
    <name type="scientific">Natronobacterium texcoconense</name>
    <dbReference type="NCBI Taxonomy" id="1095778"/>
    <lineage>
        <taxon>Archaea</taxon>
        <taxon>Methanobacteriati</taxon>
        <taxon>Methanobacteriota</taxon>
        <taxon>Stenosarchaea group</taxon>
        <taxon>Halobacteria</taxon>
        <taxon>Halobacteriales</taxon>
        <taxon>Natrialbaceae</taxon>
        <taxon>Natronobacterium</taxon>
    </lineage>
</organism>
<keyword evidence="3" id="KW-1185">Reference proteome</keyword>
<evidence type="ECO:0000313" key="3">
    <source>
        <dbReference type="Proteomes" id="UP000198848"/>
    </source>
</evidence>
<feature type="transmembrane region" description="Helical" evidence="1">
    <location>
        <begin position="382"/>
        <end position="399"/>
    </location>
</feature>
<keyword evidence="1" id="KW-0472">Membrane</keyword>
<feature type="transmembrane region" description="Helical" evidence="1">
    <location>
        <begin position="277"/>
        <end position="301"/>
    </location>
</feature>
<sequence>MGATGRGSGSATVTRWSRALVVVGVGFFVAWQVAVLAGYPRSSTVVLGVFGFVFHVVFGKAYGLVPSYFARELAVPWAPAVHLPFAALGTVGTFLGRAEIGLAAAEPVGLALWTAGCLVFVGSLGLTVRDNLTGAETGTGNVDGHRERVDRAANAVVPLVIAYLLVGSLLAFFEGIGLESPLLSAGPATTHLLAAGTAGLLVFAIGFRLLPRLLVVDPRIPLVAVVLPAGAIGPALLAIDLHGGWLFQVGASLQAIALVAFAVAYADMYRRSERRRVGGWTILAGVGFGALAAVLGLSFAAGLEIGSSTAFDVHYRLAVGGFLGLTIVGVTYHFYPPAIASQRFVDDRTAGVAAAALAVGLALEATVLVVDASALEVVGRTFSVLGAVLYAVVLGTIFLERGFT</sequence>
<feature type="transmembrane region" description="Helical" evidence="1">
    <location>
        <begin position="347"/>
        <end position="370"/>
    </location>
</feature>
<keyword evidence="1" id="KW-1133">Transmembrane helix</keyword>
<dbReference type="RefSeq" id="WP_090378419.1">
    <property type="nucleotide sequence ID" value="NZ_FNLC01000001.1"/>
</dbReference>
<feature type="transmembrane region" description="Helical" evidence="1">
    <location>
        <begin position="245"/>
        <end position="265"/>
    </location>
</feature>
<gene>
    <name evidence="2" type="ORF">SAMN04489842_1087</name>
</gene>
<dbReference type="AlphaFoldDB" id="A0A1H1BM44"/>
<feature type="transmembrane region" description="Helical" evidence="1">
    <location>
        <begin position="222"/>
        <end position="239"/>
    </location>
</feature>
<dbReference type="EMBL" id="FNLC01000001">
    <property type="protein sequence ID" value="SDQ53034.1"/>
    <property type="molecule type" value="Genomic_DNA"/>
</dbReference>
<reference evidence="3" key="1">
    <citation type="submission" date="2016-10" db="EMBL/GenBank/DDBJ databases">
        <authorList>
            <person name="Varghese N."/>
            <person name="Submissions S."/>
        </authorList>
    </citation>
    <scope>NUCLEOTIDE SEQUENCE [LARGE SCALE GENOMIC DNA]</scope>
    <source>
        <strain evidence="3">DSM 24767</strain>
    </source>
</reference>